<dbReference type="EMBL" id="JBEDNY010000005">
    <property type="protein sequence ID" value="MEZ3164910.1"/>
    <property type="molecule type" value="Genomic_DNA"/>
</dbReference>
<sequence>MKSKMATNNDKIQFRGETEKEATQIVDQMRLGGINISELARQGLQEKLREVLSDEEKITLHQRYKQGELSEDVVEILLGDALEEIEREQEAFEEAAELDTTGVFQE</sequence>
<dbReference type="InterPro" id="IPR058378">
    <property type="entry name" value="DUF8065"/>
</dbReference>
<gene>
    <name evidence="1" type="ORF">ABNG04_13645</name>
</gene>
<dbReference type="Proteomes" id="UP001567572">
    <property type="component" value="Unassembled WGS sequence"/>
</dbReference>
<dbReference type="Pfam" id="PF26261">
    <property type="entry name" value="DUF8065"/>
    <property type="match status" value="1"/>
</dbReference>
<comment type="caution">
    <text evidence="1">The sequence shown here is derived from an EMBL/GenBank/DDBJ whole genome shotgun (WGS) entry which is preliminary data.</text>
</comment>
<evidence type="ECO:0008006" key="3">
    <source>
        <dbReference type="Google" id="ProtNLM"/>
    </source>
</evidence>
<protein>
    <recommendedName>
        <fullName evidence="3">Ribbon-helix-helix protein CopG domain-containing protein</fullName>
    </recommendedName>
</protein>
<evidence type="ECO:0000313" key="2">
    <source>
        <dbReference type="Proteomes" id="UP001567572"/>
    </source>
</evidence>
<accession>A0ABD5M9A5</accession>
<dbReference type="AlphaFoldDB" id="A0ABD5M9A5"/>
<name>A0ABD5M9A5_9EURY</name>
<organism evidence="1 2">
    <name type="scientific">Halorubrum miltondacostae</name>
    <dbReference type="NCBI Taxonomy" id="3076378"/>
    <lineage>
        <taxon>Archaea</taxon>
        <taxon>Methanobacteriati</taxon>
        <taxon>Methanobacteriota</taxon>
        <taxon>Stenosarchaea group</taxon>
        <taxon>Halobacteria</taxon>
        <taxon>Halobacteriales</taxon>
        <taxon>Haloferacaceae</taxon>
        <taxon>Halorubrum</taxon>
    </lineage>
</organism>
<proteinExistence type="predicted"/>
<evidence type="ECO:0000313" key="1">
    <source>
        <dbReference type="EMBL" id="MEZ3164910.1"/>
    </source>
</evidence>
<dbReference type="RefSeq" id="WP_371162954.1">
    <property type="nucleotide sequence ID" value="NZ_JBEDNX010000007.1"/>
</dbReference>
<keyword evidence="2" id="KW-1185">Reference proteome</keyword>
<reference evidence="1 2" key="1">
    <citation type="submission" date="2024-06" db="EMBL/GenBank/DDBJ databases">
        <title>Halorubrum miltondacostae sp. nov., a potential PHA producer isolated from an inland solar saltern in Rio Maior, Portugal.</title>
        <authorList>
            <person name="Albuquerque L."/>
            <person name="Viver T."/>
            <person name="Barroso C."/>
            <person name="Claudino R."/>
            <person name="Galvan M."/>
            <person name="Simoes G."/>
            <person name="Lobo Da Cunha A."/>
            <person name="Egas C."/>
        </authorList>
    </citation>
    <scope>NUCLEOTIDE SEQUENCE [LARGE SCALE GENOMIC DNA]</scope>
    <source>
        <strain evidence="1 2">RMP-11</strain>
    </source>
</reference>